<dbReference type="Proteomes" id="UP001201980">
    <property type="component" value="Unassembled WGS sequence"/>
</dbReference>
<evidence type="ECO:0000313" key="3">
    <source>
        <dbReference type="Proteomes" id="UP001201980"/>
    </source>
</evidence>
<comment type="caution">
    <text evidence="2">The sequence shown here is derived from an EMBL/GenBank/DDBJ whole genome shotgun (WGS) entry which is preliminary data.</text>
</comment>
<dbReference type="PANTHER" id="PTHR43662:SF13">
    <property type="entry name" value="DUF1996 DOMAIN-CONTAINING PROTEIN"/>
    <property type="match status" value="1"/>
</dbReference>
<gene>
    <name evidence="2" type="ORF">MKZ38_009256</name>
</gene>
<keyword evidence="3" id="KW-1185">Reference proteome</keyword>
<dbReference type="AlphaFoldDB" id="A0AAD5RVG8"/>
<protein>
    <recommendedName>
        <fullName evidence="1">DUF1996 domain-containing protein</fullName>
    </recommendedName>
</protein>
<name>A0AAD5RVG8_9PEZI</name>
<dbReference type="EMBL" id="JAKWBI020000069">
    <property type="protein sequence ID" value="KAJ2903873.1"/>
    <property type="molecule type" value="Genomic_DNA"/>
</dbReference>
<reference evidence="2" key="1">
    <citation type="submission" date="2022-07" db="EMBL/GenBank/DDBJ databases">
        <title>Draft genome sequence of Zalerion maritima ATCC 34329, a (micro)plastics degrading marine fungus.</title>
        <authorList>
            <person name="Paco A."/>
            <person name="Goncalves M.F.M."/>
            <person name="Rocha-Santos T.A.P."/>
            <person name="Alves A."/>
        </authorList>
    </citation>
    <scope>NUCLEOTIDE SEQUENCE</scope>
    <source>
        <strain evidence="2">ATCC 34329</strain>
    </source>
</reference>
<organism evidence="2 3">
    <name type="scientific">Zalerion maritima</name>
    <dbReference type="NCBI Taxonomy" id="339359"/>
    <lineage>
        <taxon>Eukaryota</taxon>
        <taxon>Fungi</taxon>
        <taxon>Dikarya</taxon>
        <taxon>Ascomycota</taxon>
        <taxon>Pezizomycotina</taxon>
        <taxon>Sordariomycetes</taxon>
        <taxon>Lulworthiomycetidae</taxon>
        <taxon>Lulworthiales</taxon>
        <taxon>Lulworthiaceae</taxon>
        <taxon>Zalerion</taxon>
    </lineage>
</organism>
<dbReference type="InterPro" id="IPR018535">
    <property type="entry name" value="DUF1996"/>
</dbReference>
<sequence length="183" mass="20411">MQDGLANFQPGFRMLAGDASARTEEEADRYPQLRPACLQNTNTRFPKTKNFPTDICPFGIMSNVPFSRCRDGTNLDTESHMDHVSYAASGTFDPQGPCPGDFNVRLPQLMHEVVGETNPFNDHRTWPDDGSQPFVWSIKDTTGHGAQGDWVFRRKDDLRQKAMDTACHVNCVTLATPSFQAGN</sequence>
<proteinExistence type="predicted"/>
<accession>A0AAD5RVG8</accession>
<dbReference type="Pfam" id="PF09362">
    <property type="entry name" value="DUF1996"/>
    <property type="match status" value="1"/>
</dbReference>
<feature type="domain" description="DUF1996" evidence="1">
    <location>
        <begin position="5"/>
        <end position="152"/>
    </location>
</feature>
<evidence type="ECO:0000313" key="2">
    <source>
        <dbReference type="EMBL" id="KAJ2903873.1"/>
    </source>
</evidence>
<evidence type="ECO:0000259" key="1">
    <source>
        <dbReference type="Pfam" id="PF09362"/>
    </source>
</evidence>
<dbReference type="PANTHER" id="PTHR43662">
    <property type="match status" value="1"/>
</dbReference>